<dbReference type="InterPro" id="IPR050951">
    <property type="entry name" value="Retrovirus_Pol_polyprotein"/>
</dbReference>
<dbReference type="Pfam" id="PF00665">
    <property type="entry name" value="rve"/>
    <property type="match status" value="1"/>
</dbReference>
<reference evidence="2 3" key="1">
    <citation type="journal article" date="2023" name="Hortic Res">
        <title>The complete reference genome for grapevine (Vitis vinifera L.) genetics and breeding.</title>
        <authorList>
            <person name="Shi X."/>
            <person name="Cao S."/>
            <person name="Wang X."/>
            <person name="Huang S."/>
            <person name="Wang Y."/>
            <person name="Liu Z."/>
            <person name="Liu W."/>
            <person name="Leng X."/>
            <person name="Peng Y."/>
            <person name="Wang N."/>
            <person name="Wang Y."/>
            <person name="Ma Z."/>
            <person name="Xu X."/>
            <person name="Zhang F."/>
            <person name="Xue H."/>
            <person name="Zhong H."/>
            <person name="Wang Y."/>
            <person name="Zhang K."/>
            <person name="Velt A."/>
            <person name="Avia K."/>
            <person name="Holtgrawe D."/>
            <person name="Grimplet J."/>
            <person name="Matus J.T."/>
            <person name="Ware D."/>
            <person name="Wu X."/>
            <person name="Wang H."/>
            <person name="Liu C."/>
            <person name="Fang Y."/>
            <person name="Rustenholz C."/>
            <person name="Cheng Z."/>
            <person name="Xiao H."/>
            <person name="Zhou Y."/>
        </authorList>
    </citation>
    <scope>NUCLEOTIDE SEQUENCE [LARGE SCALE GENOMIC DNA]</scope>
    <source>
        <strain evidence="3">cv. Pinot noir / PN40024</strain>
        <tissue evidence="2">Leaf</tissue>
    </source>
</reference>
<dbReference type="InterPro" id="IPR036397">
    <property type="entry name" value="RNaseH_sf"/>
</dbReference>
<evidence type="ECO:0000259" key="1">
    <source>
        <dbReference type="PROSITE" id="PS50994"/>
    </source>
</evidence>
<gene>
    <name evidence="2" type="ORF">VitviT2T_005364</name>
</gene>
<dbReference type="PANTHER" id="PTHR37984:SF5">
    <property type="entry name" value="PROTEIN NYNRIN-LIKE"/>
    <property type="match status" value="1"/>
</dbReference>
<accession>A0ABY9BTC9</accession>
<dbReference type="SUPFAM" id="SSF53098">
    <property type="entry name" value="Ribonuclease H-like"/>
    <property type="match status" value="1"/>
</dbReference>
<dbReference type="EMBL" id="CP126651">
    <property type="protein sequence ID" value="WJZ85847.1"/>
    <property type="molecule type" value="Genomic_DNA"/>
</dbReference>
<name>A0ABY9BTC9_VITVI</name>
<dbReference type="InterPro" id="IPR012337">
    <property type="entry name" value="RNaseH-like_sf"/>
</dbReference>
<dbReference type="Gene3D" id="3.30.420.10">
    <property type="entry name" value="Ribonuclease H-like superfamily/Ribonuclease H"/>
    <property type="match status" value="1"/>
</dbReference>
<dbReference type="InterPro" id="IPR001584">
    <property type="entry name" value="Integrase_cat-core"/>
</dbReference>
<keyword evidence="3" id="KW-1185">Reference proteome</keyword>
<proteinExistence type="predicted"/>
<evidence type="ECO:0000313" key="3">
    <source>
        <dbReference type="Proteomes" id="UP001227230"/>
    </source>
</evidence>
<dbReference type="Proteomes" id="UP001227230">
    <property type="component" value="Chromosome 4"/>
</dbReference>
<evidence type="ECO:0000313" key="2">
    <source>
        <dbReference type="EMBL" id="WJZ85847.1"/>
    </source>
</evidence>
<dbReference type="PANTHER" id="PTHR37984">
    <property type="entry name" value="PROTEIN CBG26694"/>
    <property type="match status" value="1"/>
</dbReference>
<organism evidence="2 3">
    <name type="scientific">Vitis vinifera</name>
    <name type="common">Grape</name>
    <dbReference type="NCBI Taxonomy" id="29760"/>
    <lineage>
        <taxon>Eukaryota</taxon>
        <taxon>Viridiplantae</taxon>
        <taxon>Streptophyta</taxon>
        <taxon>Embryophyta</taxon>
        <taxon>Tracheophyta</taxon>
        <taxon>Spermatophyta</taxon>
        <taxon>Magnoliopsida</taxon>
        <taxon>eudicotyledons</taxon>
        <taxon>Gunneridae</taxon>
        <taxon>Pentapetalae</taxon>
        <taxon>rosids</taxon>
        <taxon>Vitales</taxon>
        <taxon>Vitaceae</taxon>
        <taxon>Viteae</taxon>
        <taxon>Vitis</taxon>
    </lineage>
</organism>
<feature type="domain" description="Integrase catalytic" evidence="1">
    <location>
        <begin position="45"/>
        <end position="191"/>
    </location>
</feature>
<dbReference type="PROSITE" id="PS50994">
    <property type="entry name" value="INTEGRASE"/>
    <property type="match status" value="1"/>
</dbReference>
<sequence>MSGHCLAAIKEIENVKVLCSTLEALNSKFKERKQQEMSHRRGRVQIVSPEDELDNLQLLDIQPAATTTPSSSDPSDSSDPSVVGVDYVSKWVEAIACNHNDHKVVVKFLKENIFTRFGVPKAIISDEGTHFCNKIFNNLLTKYGVKHKVATPYHPQTSGQVELANCEIKNILMKVVNANHKDWALRLHDAL</sequence>
<protein>
    <recommendedName>
        <fullName evidence="1">Integrase catalytic domain-containing protein</fullName>
    </recommendedName>
</protein>